<dbReference type="GO" id="GO:0043190">
    <property type="term" value="C:ATP-binding cassette (ABC) transporter complex"/>
    <property type="evidence" value="ECO:0007669"/>
    <property type="project" value="InterPro"/>
</dbReference>
<sequence length="315" mass="34394">MLHRCLGLAAAAFLLASTSAFAADPESCETIRLSDPGWTDINSTNAIASVLLDGLDYTAEIQTLSVLVGYQALKNQDIDVFLGNWMPSQQNFIEELNQANAAEVLVKNLEGAKFTLAVPSYVTAELGVRDFKDLAAHADAFDRQIYGIEPGAPANENIQRMIDANDFGLGDWRVVESSETGMLSQVARAARGQDPIVFLAWAPHPMNRNFDITYLSGGDDYFGPNYGGAEVFTIARTGWSEECPNAAQFFRNLVFTIDMENEMMAKILDEGKTPEEAAVEFLKANPDLLEPWLDSVTTRLGEPGLEAVKASLATR</sequence>
<evidence type="ECO:0000313" key="3">
    <source>
        <dbReference type="EMBL" id="MCT8991793.1"/>
    </source>
</evidence>
<dbReference type="GO" id="GO:0042597">
    <property type="term" value="C:periplasmic space"/>
    <property type="evidence" value="ECO:0007669"/>
    <property type="project" value="InterPro"/>
</dbReference>
<evidence type="ECO:0000259" key="2">
    <source>
        <dbReference type="Pfam" id="PF04069"/>
    </source>
</evidence>
<protein>
    <submittedName>
        <fullName evidence="3">Choline ABC transporter substrate-binding protein</fullName>
    </submittedName>
</protein>
<feature type="chain" id="PRO_5040862929" evidence="1">
    <location>
        <begin position="23"/>
        <end position="315"/>
    </location>
</feature>
<dbReference type="InterPro" id="IPR007210">
    <property type="entry name" value="ABC_Gly_betaine_transp_sub-bd"/>
</dbReference>
<comment type="caution">
    <text evidence="3">The sequence shown here is derived from an EMBL/GenBank/DDBJ whole genome shotgun (WGS) entry which is preliminary data.</text>
</comment>
<dbReference type="SUPFAM" id="SSF53850">
    <property type="entry name" value="Periplasmic binding protein-like II"/>
    <property type="match status" value="1"/>
</dbReference>
<keyword evidence="4" id="KW-1185">Reference proteome</keyword>
<dbReference type="Gene3D" id="3.40.190.10">
    <property type="entry name" value="Periplasmic binding protein-like II"/>
    <property type="match status" value="1"/>
</dbReference>
<accession>A0A9X3B7H6</accession>
<evidence type="ECO:0000313" key="4">
    <source>
        <dbReference type="Proteomes" id="UP001149009"/>
    </source>
</evidence>
<dbReference type="GO" id="GO:0033265">
    <property type="term" value="F:choline binding"/>
    <property type="evidence" value="ECO:0007669"/>
    <property type="project" value="InterPro"/>
</dbReference>
<dbReference type="GO" id="GO:0022857">
    <property type="term" value="F:transmembrane transporter activity"/>
    <property type="evidence" value="ECO:0007669"/>
    <property type="project" value="InterPro"/>
</dbReference>
<dbReference type="InterPro" id="IPR017783">
    <property type="entry name" value="ABC_choline_sub-bd"/>
</dbReference>
<dbReference type="Gene3D" id="3.40.190.100">
    <property type="entry name" value="Glycine betaine-binding periplasmic protein, domain 2"/>
    <property type="match status" value="1"/>
</dbReference>
<dbReference type="CDD" id="cd13640">
    <property type="entry name" value="PBP2_ChoX"/>
    <property type="match status" value="1"/>
</dbReference>
<feature type="domain" description="ABC-type glycine betaine transport system substrate-binding" evidence="2">
    <location>
        <begin position="30"/>
        <end position="283"/>
    </location>
</feature>
<feature type="signal peptide" evidence="1">
    <location>
        <begin position="1"/>
        <end position="22"/>
    </location>
</feature>
<keyword evidence="1" id="KW-0732">Signal</keyword>
<organism evidence="3 4">
    <name type="scientific">Chelativorans petroleitrophicus</name>
    <dbReference type="NCBI Taxonomy" id="2975484"/>
    <lineage>
        <taxon>Bacteria</taxon>
        <taxon>Pseudomonadati</taxon>
        <taxon>Pseudomonadota</taxon>
        <taxon>Alphaproteobacteria</taxon>
        <taxon>Hyphomicrobiales</taxon>
        <taxon>Phyllobacteriaceae</taxon>
        <taxon>Chelativorans</taxon>
    </lineage>
</organism>
<dbReference type="GO" id="GO:0015871">
    <property type="term" value="P:choline transport"/>
    <property type="evidence" value="ECO:0007669"/>
    <property type="project" value="InterPro"/>
</dbReference>
<dbReference type="RefSeq" id="WP_261516733.1">
    <property type="nucleotide sequence ID" value="NZ_JAODNV010000019.1"/>
</dbReference>
<dbReference type="Proteomes" id="UP001149009">
    <property type="component" value="Unassembled WGS sequence"/>
</dbReference>
<name>A0A9X3B7H6_9HYPH</name>
<dbReference type="Pfam" id="PF04069">
    <property type="entry name" value="OpuAC"/>
    <property type="match status" value="1"/>
</dbReference>
<gene>
    <name evidence="3" type="primary">choX</name>
    <name evidence="3" type="ORF">NYR54_16095</name>
</gene>
<reference evidence="3" key="1">
    <citation type="submission" date="2022-08" db="EMBL/GenBank/DDBJ databases">
        <title>Chelativorans sichuanense sp. nov., a paraffin oil-degrading bacterium isolated from a mixture of oil-based drill cuttings and paddy soil.</title>
        <authorList>
            <person name="Yu J."/>
            <person name="Liu H."/>
            <person name="Chen Q."/>
        </authorList>
    </citation>
    <scope>NUCLEOTIDE SEQUENCE</scope>
    <source>
        <strain evidence="3">SCAU 2101</strain>
    </source>
</reference>
<proteinExistence type="predicted"/>
<dbReference type="AlphaFoldDB" id="A0A9X3B7H6"/>
<dbReference type="EMBL" id="JAODNV010000019">
    <property type="protein sequence ID" value="MCT8991793.1"/>
    <property type="molecule type" value="Genomic_DNA"/>
</dbReference>
<evidence type="ECO:0000256" key="1">
    <source>
        <dbReference type="SAM" id="SignalP"/>
    </source>
</evidence>
<dbReference type="NCBIfam" id="TIGR03414">
    <property type="entry name" value="ABC_choline_bnd"/>
    <property type="match status" value="1"/>
</dbReference>